<gene>
    <name evidence="2" type="primary">LOC127747663</name>
</gene>
<name>A0A9C6TNZ2_ARADU</name>
<organism evidence="1 2">
    <name type="scientific">Arachis duranensis</name>
    <name type="common">Wild peanut</name>
    <dbReference type="NCBI Taxonomy" id="130453"/>
    <lineage>
        <taxon>Eukaryota</taxon>
        <taxon>Viridiplantae</taxon>
        <taxon>Streptophyta</taxon>
        <taxon>Embryophyta</taxon>
        <taxon>Tracheophyta</taxon>
        <taxon>Spermatophyta</taxon>
        <taxon>Magnoliopsida</taxon>
        <taxon>eudicotyledons</taxon>
        <taxon>Gunneridae</taxon>
        <taxon>Pentapetalae</taxon>
        <taxon>rosids</taxon>
        <taxon>fabids</taxon>
        <taxon>Fabales</taxon>
        <taxon>Fabaceae</taxon>
        <taxon>Papilionoideae</taxon>
        <taxon>50 kb inversion clade</taxon>
        <taxon>dalbergioids sensu lato</taxon>
        <taxon>Dalbergieae</taxon>
        <taxon>Pterocarpus clade</taxon>
        <taxon>Arachis</taxon>
    </lineage>
</organism>
<proteinExistence type="predicted"/>
<accession>A0A9C6TNZ2</accession>
<reference evidence="1" key="1">
    <citation type="journal article" date="2016" name="Nat. Genet.">
        <title>The genome sequences of Arachis duranensis and Arachis ipaensis, the diploid ancestors of cultivated peanut.</title>
        <authorList>
            <person name="Bertioli D.J."/>
            <person name="Cannon S.B."/>
            <person name="Froenicke L."/>
            <person name="Huang G."/>
            <person name="Farmer A.D."/>
            <person name="Cannon E.K."/>
            <person name="Liu X."/>
            <person name="Gao D."/>
            <person name="Clevenger J."/>
            <person name="Dash S."/>
            <person name="Ren L."/>
            <person name="Moretzsohn M.C."/>
            <person name="Shirasawa K."/>
            <person name="Huang W."/>
            <person name="Vidigal B."/>
            <person name="Abernathy B."/>
            <person name="Chu Y."/>
            <person name="Niederhuth C.E."/>
            <person name="Umale P."/>
            <person name="Araujo A.C."/>
            <person name="Kozik A."/>
            <person name="Kim K.D."/>
            <person name="Burow M.D."/>
            <person name="Varshney R.K."/>
            <person name="Wang X."/>
            <person name="Zhang X."/>
            <person name="Barkley N."/>
            <person name="Guimaraes P.M."/>
            <person name="Isobe S."/>
            <person name="Guo B."/>
            <person name="Liao B."/>
            <person name="Stalker H.T."/>
            <person name="Schmitz R.J."/>
            <person name="Scheffler B.E."/>
            <person name="Leal-Bertioli S.C."/>
            <person name="Xun X."/>
            <person name="Jackson S.A."/>
            <person name="Michelmore R."/>
            <person name="Ozias-Akins P."/>
        </authorList>
    </citation>
    <scope>NUCLEOTIDE SEQUENCE [LARGE SCALE GENOMIC DNA]</scope>
    <source>
        <strain evidence="1">cv. V14167</strain>
    </source>
</reference>
<dbReference type="GeneID" id="127747663"/>
<dbReference type="Pfam" id="PF14223">
    <property type="entry name" value="Retrotran_gag_2"/>
    <property type="match status" value="1"/>
</dbReference>
<sequence length="243" mass="27694">MIRCCGDGLSEISERQGRDDWRPAKRCDGAVLISETVSEVHLLSGDNYKEWKDKILFHLGCADLDHALRREEPPTPTDASSQAEVALYERWEKSNRLSMMFIKPRISASIRDSIPDCRNVKDYMKAIDEQFESSSKVLASTLMAQLSSMRLASVRGVREHIMRLRDIATQLKALEVEISDSFLVHLILNSLPVQYGSFKISSNTHKEKWFINELLVMCVQEEGRLIQEFGESALLVTDEDSKK</sequence>
<dbReference type="AlphaFoldDB" id="A0A9C6TNZ2"/>
<protein>
    <submittedName>
        <fullName evidence="2">Uncharacterized protein LOC127747663</fullName>
    </submittedName>
</protein>
<evidence type="ECO:0000313" key="2">
    <source>
        <dbReference type="RefSeq" id="XP_052117756.1"/>
    </source>
</evidence>
<dbReference type="KEGG" id="adu:127747663"/>
<dbReference type="PANTHER" id="PTHR35317">
    <property type="entry name" value="OS04G0629600 PROTEIN"/>
    <property type="match status" value="1"/>
</dbReference>
<dbReference type="RefSeq" id="XP_052117756.1">
    <property type="nucleotide sequence ID" value="XM_052261796.1"/>
</dbReference>
<evidence type="ECO:0000313" key="1">
    <source>
        <dbReference type="Proteomes" id="UP000515211"/>
    </source>
</evidence>
<dbReference type="PANTHER" id="PTHR35317:SF23">
    <property type="entry name" value="OS04G0629600 PROTEIN"/>
    <property type="match status" value="1"/>
</dbReference>
<reference evidence="2" key="2">
    <citation type="submission" date="2025-08" db="UniProtKB">
        <authorList>
            <consortium name="RefSeq"/>
        </authorList>
    </citation>
    <scope>IDENTIFICATION</scope>
    <source>
        <tissue evidence="2">Whole plant</tissue>
    </source>
</reference>
<keyword evidence="1" id="KW-1185">Reference proteome</keyword>
<dbReference type="Proteomes" id="UP000515211">
    <property type="component" value="Chromosome 5"/>
</dbReference>